<dbReference type="PANTHER" id="PTHR17490:SF18">
    <property type="entry name" value="THREONYLCARBAMOYL-AMP SYNTHASE"/>
    <property type="match status" value="1"/>
</dbReference>
<dbReference type="GO" id="GO:0000049">
    <property type="term" value="F:tRNA binding"/>
    <property type="evidence" value="ECO:0007669"/>
    <property type="project" value="TreeGrafter"/>
</dbReference>
<dbReference type="Pfam" id="PF01300">
    <property type="entry name" value="Sua5_yciO_yrdC"/>
    <property type="match status" value="1"/>
</dbReference>
<dbReference type="Proteomes" id="UP000184774">
    <property type="component" value="Unassembled WGS sequence"/>
</dbReference>
<protein>
    <recommendedName>
        <fullName evidence="9">Threonylcarbamoyl-AMP synthase</fullName>
        <shortName evidence="9">TC-AMP synthase</shortName>
        <ecNumber evidence="9">2.7.7.87</ecNumber>
    </recommendedName>
    <alternativeName>
        <fullName evidence="9">L-threonylcarbamoyladenylate synthase</fullName>
    </alternativeName>
    <alternativeName>
        <fullName evidence="9">t(6)A37 threonylcarbamoyladenosine biosynthesis protein TsaC</fullName>
    </alternativeName>
    <alternativeName>
        <fullName evidence="9">tRNA threonylcarbamoyladenosine biosynthesis protein TsaC</fullName>
    </alternativeName>
</protein>
<dbReference type="InterPro" id="IPR023535">
    <property type="entry name" value="TC-AMP_synthase"/>
</dbReference>
<evidence type="ECO:0000256" key="2">
    <source>
        <dbReference type="ARBA" id="ARBA00022490"/>
    </source>
</evidence>
<feature type="domain" description="YrdC-like" evidence="10">
    <location>
        <begin position="18"/>
        <end position="202"/>
    </location>
</feature>
<dbReference type="HAMAP" id="MF_01852">
    <property type="entry name" value="TsaC"/>
    <property type="match status" value="1"/>
</dbReference>
<dbReference type="GO" id="GO:0006450">
    <property type="term" value="P:regulation of translational fidelity"/>
    <property type="evidence" value="ECO:0007669"/>
    <property type="project" value="TreeGrafter"/>
</dbReference>
<keyword evidence="3 9" id="KW-0808">Transferase</keyword>
<dbReference type="NCBIfam" id="TIGR00057">
    <property type="entry name" value="L-threonylcarbamoyladenylate synthase"/>
    <property type="match status" value="1"/>
</dbReference>
<reference evidence="11" key="2">
    <citation type="submission" date="2019-11" db="EMBL/GenBank/DDBJ databases">
        <authorList>
            <person name="January G."/>
            <person name="Bunk B."/>
        </authorList>
    </citation>
    <scope>NUCLEOTIDE SEQUENCE</scope>
    <source>
        <strain evidence="11">3.6</strain>
    </source>
</reference>
<dbReference type="InterPro" id="IPR050156">
    <property type="entry name" value="TC-AMP_synthase_SUA5"/>
</dbReference>
<keyword evidence="6 9" id="KW-0547">Nucleotide-binding</keyword>
<evidence type="ECO:0000256" key="4">
    <source>
        <dbReference type="ARBA" id="ARBA00022694"/>
    </source>
</evidence>
<dbReference type="GO" id="GO:0003725">
    <property type="term" value="F:double-stranded RNA binding"/>
    <property type="evidence" value="ECO:0007669"/>
    <property type="project" value="InterPro"/>
</dbReference>
<evidence type="ECO:0000259" key="10">
    <source>
        <dbReference type="PROSITE" id="PS51163"/>
    </source>
</evidence>
<dbReference type="Proteomes" id="UP000515264">
    <property type="component" value="Chromosome 1"/>
</dbReference>
<dbReference type="InterPro" id="IPR006070">
    <property type="entry name" value="Sua5-like_dom"/>
</dbReference>
<reference evidence="11 14" key="3">
    <citation type="journal article" date="2020" name="J. Nat. Prod.">
        <title>Genomics-Metabolomics Profiling Disclosed Marine Vibrio spartinae 3.6 as a Producer of a New Branched Side Chain Prodigiosin.</title>
        <authorList>
            <person name="Vitale G.A."/>
            <person name="Sciarretta M."/>
            <person name="Palma Esposito F."/>
            <person name="January G.G."/>
            <person name="Giaccio M."/>
            <person name="Bunk B."/>
            <person name="Sproer C."/>
            <person name="Bajerski F."/>
            <person name="Power D."/>
            <person name="Festa C."/>
            <person name="Monti M.C."/>
            <person name="D'Auria M.V."/>
            <person name="de Pascale D."/>
        </authorList>
    </citation>
    <scope>NUCLEOTIDE SEQUENCE [LARGE SCALE GENOMIC DNA]</scope>
    <source>
        <strain evidence="11 14">3.6</strain>
    </source>
</reference>
<evidence type="ECO:0000256" key="9">
    <source>
        <dbReference type="HAMAP-Rule" id="MF_01852"/>
    </source>
</evidence>
<dbReference type="FunFam" id="3.90.870.10:FF:000004">
    <property type="entry name" value="Threonylcarbamoyl-AMP synthase"/>
    <property type="match status" value="1"/>
</dbReference>
<gene>
    <name evidence="12" type="primary">tsaC_2</name>
    <name evidence="11" type="synonym">rimN_1</name>
    <name evidence="9" type="synonym">tsaC</name>
    <name evidence="12" type="ORF">VSP9026_03322</name>
    <name evidence="11" type="ORF">Vspart_00060</name>
</gene>
<evidence type="ECO:0000313" key="14">
    <source>
        <dbReference type="Proteomes" id="UP000515264"/>
    </source>
</evidence>
<keyword evidence="7 9" id="KW-0067">ATP-binding</keyword>
<dbReference type="EMBL" id="FSSB01000019">
    <property type="protein sequence ID" value="SIO95575.1"/>
    <property type="molecule type" value="Genomic_DNA"/>
</dbReference>
<name>A0A1N6M812_9VIBR</name>
<evidence type="ECO:0000256" key="8">
    <source>
        <dbReference type="ARBA" id="ARBA00048366"/>
    </source>
</evidence>
<dbReference type="InterPro" id="IPR017945">
    <property type="entry name" value="DHBP_synth_RibB-like_a/b_dom"/>
</dbReference>
<dbReference type="PROSITE" id="PS51163">
    <property type="entry name" value="YRDC"/>
    <property type="match status" value="1"/>
</dbReference>
<evidence type="ECO:0000256" key="1">
    <source>
        <dbReference type="ARBA" id="ARBA00004496"/>
    </source>
</evidence>
<evidence type="ECO:0000313" key="12">
    <source>
        <dbReference type="EMBL" id="SIO95575.1"/>
    </source>
</evidence>
<evidence type="ECO:0000256" key="3">
    <source>
        <dbReference type="ARBA" id="ARBA00022679"/>
    </source>
</evidence>
<reference evidence="12 13" key="1">
    <citation type="submission" date="2016-12" db="EMBL/GenBank/DDBJ databases">
        <authorList>
            <person name="Song W.-J."/>
            <person name="Kurnit D.M."/>
        </authorList>
    </citation>
    <scope>NUCLEOTIDE SEQUENCE [LARGE SCALE GENOMIC DNA]</scope>
    <source>
        <strain evidence="12 13">CECT 9026</strain>
    </source>
</reference>
<comment type="function">
    <text evidence="9">Required for the formation of a threonylcarbamoyl group on adenosine at position 37 (t(6)A37) in tRNAs that read codons beginning with adenine. Catalyzes the conversion of L-threonine, HCO(3)(-)/CO(2) and ATP to give threonylcarbamoyl-AMP (TC-AMP) as the acyladenylate intermediate, with the release of diphosphate.</text>
</comment>
<dbReference type="GO" id="GO:0002949">
    <property type="term" value="P:tRNA threonylcarbamoyladenosine modification"/>
    <property type="evidence" value="ECO:0007669"/>
    <property type="project" value="UniProtKB-UniRule"/>
</dbReference>
<keyword evidence="14" id="KW-1185">Reference proteome</keyword>
<evidence type="ECO:0000313" key="11">
    <source>
        <dbReference type="EMBL" id="QMV12868.1"/>
    </source>
</evidence>
<dbReference type="SUPFAM" id="SSF55821">
    <property type="entry name" value="YrdC/RibB"/>
    <property type="match status" value="1"/>
</dbReference>
<dbReference type="AlphaFoldDB" id="A0A1N6M812"/>
<keyword evidence="5 9" id="KW-0548">Nucleotidyltransferase</keyword>
<dbReference type="EMBL" id="CP046268">
    <property type="protein sequence ID" value="QMV12868.1"/>
    <property type="molecule type" value="Genomic_DNA"/>
</dbReference>
<comment type="similarity">
    <text evidence="9">Belongs to the SUA5 family. TsaC subfamily.</text>
</comment>
<comment type="catalytic activity">
    <reaction evidence="8 9">
        <text>L-threonine + hydrogencarbonate + ATP = L-threonylcarbamoyladenylate + diphosphate + H2O</text>
        <dbReference type="Rhea" id="RHEA:36407"/>
        <dbReference type="ChEBI" id="CHEBI:15377"/>
        <dbReference type="ChEBI" id="CHEBI:17544"/>
        <dbReference type="ChEBI" id="CHEBI:30616"/>
        <dbReference type="ChEBI" id="CHEBI:33019"/>
        <dbReference type="ChEBI" id="CHEBI:57926"/>
        <dbReference type="ChEBI" id="CHEBI:73682"/>
        <dbReference type="EC" id="2.7.7.87"/>
    </reaction>
</comment>
<evidence type="ECO:0000256" key="6">
    <source>
        <dbReference type="ARBA" id="ARBA00022741"/>
    </source>
</evidence>
<sequence length="202" mass="22002">MIVCTLVASSSEHMRSIVNNFEQVLDALHQGDVIAYPTEGVFGVGCDPDRPDAIQKLLEIKNRPVEKGLILIASSYAQLQPYIDECQLSAQQLAHVQASWPGPVTWVMPASDRVSVWLSGLFDTIAVRVTDHPQVQQLCEAYGKPITSTSANLTGQPSCMTTEAVQQQLGHCLHAILAGQTGGRDKPSEIRDARTLEILRQG</sequence>
<evidence type="ECO:0000313" key="13">
    <source>
        <dbReference type="Proteomes" id="UP000184774"/>
    </source>
</evidence>
<comment type="subcellular location">
    <subcellularLocation>
        <location evidence="1 9">Cytoplasm</location>
    </subcellularLocation>
</comment>
<proteinExistence type="inferred from homology"/>
<dbReference type="GO" id="GO:0005737">
    <property type="term" value="C:cytoplasm"/>
    <property type="evidence" value="ECO:0007669"/>
    <property type="project" value="UniProtKB-SubCell"/>
</dbReference>
<dbReference type="GO" id="GO:0061710">
    <property type="term" value="F:L-threonylcarbamoyladenylate synthase"/>
    <property type="evidence" value="ECO:0007669"/>
    <property type="project" value="UniProtKB-EC"/>
</dbReference>
<keyword evidence="4 9" id="KW-0819">tRNA processing</keyword>
<dbReference type="EC" id="2.7.7.87" evidence="9"/>
<dbReference type="PANTHER" id="PTHR17490">
    <property type="entry name" value="SUA5"/>
    <property type="match status" value="1"/>
</dbReference>
<organism evidence="12 13">
    <name type="scientific">Vibrio spartinae</name>
    <dbReference type="NCBI Taxonomy" id="1918945"/>
    <lineage>
        <taxon>Bacteria</taxon>
        <taxon>Pseudomonadati</taxon>
        <taxon>Pseudomonadota</taxon>
        <taxon>Gammaproteobacteria</taxon>
        <taxon>Vibrionales</taxon>
        <taxon>Vibrionaceae</taxon>
        <taxon>Vibrio</taxon>
    </lineage>
</organism>
<evidence type="ECO:0000256" key="7">
    <source>
        <dbReference type="ARBA" id="ARBA00022840"/>
    </source>
</evidence>
<dbReference type="GO" id="GO:0005524">
    <property type="term" value="F:ATP binding"/>
    <property type="evidence" value="ECO:0007669"/>
    <property type="project" value="UniProtKB-UniRule"/>
</dbReference>
<evidence type="ECO:0000256" key="5">
    <source>
        <dbReference type="ARBA" id="ARBA00022695"/>
    </source>
</evidence>
<accession>A0A1N6M812</accession>
<keyword evidence="2 9" id="KW-0963">Cytoplasm</keyword>
<dbReference type="Gene3D" id="3.90.870.10">
    <property type="entry name" value="DHBP synthase"/>
    <property type="match status" value="1"/>
</dbReference>